<dbReference type="EMBL" id="JAAGNN010000007">
    <property type="protein sequence ID" value="KAF4086945.1"/>
    <property type="molecule type" value="Genomic_DNA"/>
</dbReference>
<proteinExistence type="predicted"/>
<sequence>MNFLCMRGRRPGNHEPRVDVIIARPLLAFRACVPAPFSFEAHEAYTCQLKVITKLIIKLVKNKQKHSRATMISCFCSATDHRPGSDGHREMCR</sequence>
<keyword evidence="2" id="KW-1185">Reference proteome</keyword>
<evidence type="ECO:0000313" key="1">
    <source>
        <dbReference type="EMBL" id="KAF4086945.1"/>
    </source>
</evidence>
<protein>
    <submittedName>
        <fullName evidence="1">Uncharacterized protein</fullName>
    </submittedName>
</protein>
<reference evidence="1 2" key="1">
    <citation type="submission" date="2020-02" db="EMBL/GenBank/DDBJ databases">
        <title>A chromosome-scale genome assembly of the black bullhead catfish (Ameiurus melas).</title>
        <authorList>
            <person name="Wen M."/>
            <person name="Zham M."/>
            <person name="Cabau C."/>
            <person name="Klopp C."/>
            <person name="Donnadieu C."/>
            <person name="Roques C."/>
            <person name="Bouchez O."/>
            <person name="Lampietro C."/>
            <person name="Jouanno E."/>
            <person name="Herpin A."/>
            <person name="Louis A."/>
            <person name="Berthelot C."/>
            <person name="Parey E."/>
            <person name="Roest-Crollius H."/>
            <person name="Braasch I."/>
            <person name="Postlethwait J."/>
            <person name="Robinson-Rechavi M."/>
            <person name="Echchiki A."/>
            <person name="Begum T."/>
            <person name="Montfort J."/>
            <person name="Schartl M."/>
            <person name="Bobe J."/>
            <person name="Guiguen Y."/>
        </authorList>
    </citation>
    <scope>NUCLEOTIDE SEQUENCE [LARGE SCALE GENOMIC DNA]</scope>
    <source>
        <strain evidence="1">M_S1</strain>
        <tissue evidence="1">Blood</tissue>
    </source>
</reference>
<dbReference type="Proteomes" id="UP000593565">
    <property type="component" value="Unassembled WGS sequence"/>
</dbReference>
<accession>A0A7J6AWD8</accession>
<organism evidence="1 2">
    <name type="scientific">Ameiurus melas</name>
    <name type="common">Black bullhead</name>
    <name type="synonym">Silurus melas</name>
    <dbReference type="NCBI Taxonomy" id="219545"/>
    <lineage>
        <taxon>Eukaryota</taxon>
        <taxon>Metazoa</taxon>
        <taxon>Chordata</taxon>
        <taxon>Craniata</taxon>
        <taxon>Vertebrata</taxon>
        <taxon>Euteleostomi</taxon>
        <taxon>Actinopterygii</taxon>
        <taxon>Neopterygii</taxon>
        <taxon>Teleostei</taxon>
        <taxon>Ostariophysi</taxon>
        <taxon>Siluriformes</taxon>
        <taxon>Ictaluridae</taxon>
        <taxon>Ameiurus</taxon>
    </lineage>
</organism>
<dbReference type="AlphaFoldDB" id="A0A7J6AWD8"/>
<gene>
    <name evidence="1" type="ORF">AMELA_G00090230</name>
</gene>
<name>A0A7J6AWD8_AMEME</name>
<comment type="caution">
    <text evidence="1">The sequence shown here is derived from an EMBL/GenBank/DDBJ whole genome shotgun (WGS) entry which is preliminary data.</text>
</comment>
<evidence type="ECO:0000313" key="2">
    <source>
        <dbReference type="Proteomes" id="UP000593565"/>
    </source>
</evidence>